<reference evidence="5 6" key="1">
    <citation type="submission" date="2017-11" db="EMBL/GenBank/DDBJ databases">
        <title>Isolation and Characterization of Family Methanocellaceae Species from Potential Methane Hydrate Area Offshore Southwestern Taiwan.</title>
        <authorList>
            <person name="Zhang W.-L."/>
            <person name="Chen W.-C."/>
            <person name="Lai M.-C."/>
            <person name="Chen S.-C."/>
        </authorList>
    </citation>
    <scope>NUCLEOTIDE SEQUENCE [LARGE SCALE GENOMIC DNA]</scope>
    <source>
        <strain evidence="5 6">CWC-04</strain>
    </source>
</reference>
<dbReference type="InterPro" id="IPR014721">
    <property type="entry name" value="Ribsml_uS5_D2-typ_fold_subgr"/>
</dbReference>
<keyword evidence="1 2" id="KW-0808">Transferase</keyword>
<dbReference type="Pfam" id="PF08544">
    <property type="entry name" value="GHMP_kinases_C"/>
    <property type="match status" value="1"/>
</dbReference>
<accession>A0AAP2W694</accession>
<dbReference type="InterPro" id="IPR004422">
    <property type="entry name" value="RFAP_synthase"/>
</dbReference>
<dbReference type="PANTHER" id="PTHR20861">
    <property type="entry name" value="HOMOSERINE/4-DIPHOSPHOCYTIDYL-2-C-METHYL-D-ERYTHRITOL KINASE"/>
    <property type="match status" value="1"/>
</dbReference>
<protein>
    <recommendedName>
        <fullName evidence="2">Beta-ribofuranosylaminobenzene 5'-phosphate synthase</fullName>
        <shortName evidence="2">Beta-RFA-P synthase</shortName>
        <ecNumber evidence="2">2.4.2.54</ecNumber>
    </recommendedName>
</protein>
<dbReference type="RefSeq" id="WP_230740246.1">
    <property type="nucleotide sequence ID" value="NZ_PGCK01000002.1"/>
</dbReference>
<evidence type="ECO:0000313" key="5">
    <source>
        <dbReference type="EMBL" id="MCD1293846.1"/>
    </source>
</evidence>
<comment type="caution">
    <text evidence="5">The sequence shown here is derived from an EMBL/GenBank/DDBJ whole genome shotgun (WGS) entry which is preliminary data.</text>
</comment>
<keyword evidence="2" id="KW-0328">Glycosyltransferase</keyword>
<keyword evidence="6" id="KW-1185">Reference proteome</keyword>
<dbReference type="Gene3D" id="3.30.230.10">
    <property type="match status" value="1"/>
</dbReference>
<dbReference type="AlphaFoldDB" id="A0AAP2W694"/>
<evidence type="ECO:0000256" key="1">
    <source>
        <dbReference type="ARBA" id="ARBA00022679"/>
    </source>
</evidence>
<dbReference type="InterPro" id="IPR006204">
    <property type="entry name" value="GHMP_kinase_N_dom"/>
</dbReference>
<dbReference type="EMBL" id="PGCK01000002">
    <property type="protein sequence ID" value="MCD1293846.1"/>
    <property type="molecule type" value="Genomic_DNA"/>
</dbReference>
<comment type="similarity">
    <text evidence="2">Belongs to the beta-RFA-P synthase family.</text>
</comment>
<dbReference type="SUPFAM" id="SSF54211">
    <property type="entry name" value="Ribosomal protein S5 domain 2-like"/>
    <property type="match status" value="1"/>
</dbReference>
<dbReference type="GO" id="GO:0005524">
    <property type="term" value="F:ATP binding"/>
    <property type="evidence" value="ECO:0007669"/>
    <property type="project" value="UniProtKB-UniRule"/>
</dbReference>
<evidence type="ECO:0000259" key="4">
    <source>
        <dbReference type="Pfam" id="PF08544"/>
    </source>
</evidence>
<dbReference type="PANTHER" id="PTHR20861:SF6">
    <property type="entry name" value="BETA-RIBOFURANOSYLPHENOL 5'-PHOSPHATE SYNTHASE"/>
    <property type="match status" value="1"/>
</dbReference>
<comment type="pathway">
    <text evidence="2">Cofactor biosynthesis; 5,6,7,8-tetrahydromethanopterin biosynthesis.</text>
</comment>
<evidence type="ECO:0000313" key="6">
    <source>
        <dbReference type="Proteomes" id="UP001320159"/>
    </source>
</evidence>
<comment type="function">
    <text evidence="2">Catalyzes the condensation of 4-aminobenzoate (pABA) with 5-phospho-alpha-D-ribose 1-diphosphate (PRPP) to produce beta-ribofuranosylaminobenzene 5'-phosphate (beta-RFA-P).</text>
</comment>
<dbReference type="NCBIfam" id="NF040726">
    <property type="entry name" value="BetaRFA-P_synth"/>
    <property type="match status" value="1"/>
</dbReference>
<dbReference type="NCBIfam" id="TIGR00144">
    <property type="entry name" value="beta_RFAP_syn"/>
    <property type="match status" value="1"/>
</dbReference>
<feature type="domain" description="GHMP kinase C-terminal" evidence="4">
    <location>
        <begin position="215"/>
        <end position="290"/>
    </location>
</feature>
<dbReference type="InterPro" id="IPR013750">
    <property type="entry name" value="GHMP_kinase_C_dom"/>
</dbReference>
<dbReference type="InterPro" id="IPR053442">
    <property type="entry name" value="Beta-RFA-P_synthase"/>
</dbReference>
<dbReference type="Proteomes" id="UP001320159">
    <property type="component" value="Unassembled WGS sequence"/>
</dbReference>
<sequence>MIRIKTPSRIHLTLIDLNGSIGRVDGGAGITLEEPSIEITAEKSDKVEVNGDPQLTERMKKACEVVCPGEGISINIIRSYWNHIGLGSGTQAALAAGTAMAKLYGLNISARDIAFLIGRGGTSGIGIGAFETGGFILDGGHRMNSKKAFLPSSFSKGVPPAPILLRYEFPDWDIVLTIPPAKGAYDVYEKDMFAKLCPIPLNEVEKISHIILMQMLPAIVEKDMDNFGKAVNSIQEIGFKKRELDLQKGARELIDVIRSAGAAGAGMSSFGPAIYAVTDSPGKIESAVKKYNPDCIVIKTKAKNTGCEITYE</sequence>
<evidence type="ECO:0000259" key="3">
    <source>
        <dbReference type="Pfam" id="PF00288"/>
    </source>
</evidence>
<dbReference type="PIRSF" id="PIRSF004884">
    <property type="entry name" value="Sugar_kin_arch"/>
    <property type="match status" value="1"/>
</dbReference>
<feature type="domain" description="GHMP kinase N-terminal" evidence="3">
    <location>
        <begin position="60"/>
        <end position="125"/>
    </location>
</feature>
<dbReference type="GO" id="GO:0043793">
    <property type="term" value="F:beta-ribofuranosylaminobenzene 5'-phosphate synthase activity"/>
    <property type="evidence" value="ECO:0007669"/>
    <property type="project" value="UniProtKB-EC"/>
</dbReference>
<comment type="catalytic activity">
    <reaction evidence="2">
        <text>5-phospho-alpha-D-ribose 1-diphosphate + 4-hydroxybenzoate + H(+) = 4-(beta-D-ribofuranosyl)phenol 5'-phosphate + CO2 + diphosphate</text>
        <dbReference type="Rhea" id="RHEA:48556"/>
        <dbReference type="ChEBI" id="CHEBI:15378"/>
        <dbReference type="ChEBI" id="CHEBI:16526"/>
        <dbReference type="ChEBI" id="CHEBI:17879"/>
        <dbReference type="ChEBI" id="CHEBI:33019"/>
        <dbReference type="ChEBI" id="CHEBI:58017"/>
        <dbReference type="ChEBI" id="CHEBI:82767"/>
        <dbReference type="EC" id="2.4.2.54"/>
    </reaction>
</comment>
<dbReference type="EC" id="2.4.2.54" evidence="2"/>
<proteinExistence type="inferred from homology"/>
<gene>
    <name evidence="5" type="ORF">CUJ83_02390</name>
</gene>
<dbReference type="InterPro" id="IPR020568">
    <property type="entry name" value="Ribosomal_Su5_D2-typ_SF"/>
</dbReference>
<comment type="subunit">
    <text evidence="2">Homodimer.</text>
</comment>
<organism evidence="5 6">
    <name type="scientific">Methanooceanicella nereidis</name>
    <dbReference type="NCBI Taxonomy" id="2052831"/>
    <lineage>
        <taxon>Archaea</taxon>
        <taxon>Methanobacteriati</taxon>
        <taxon>Methanobacteriota</taxon>
        <taxon>Stenosarchaea group</taxon>
        <taxon>Methanomicrobia</taxon>
        <taxon>Methanocellales</taxon>
        <taxon>Methanocellaceae</taxon>
        <taxon>Methanooceanicella</taxon>
    </lineage>
</organism>
<dbReference type="Pfam" id="PF00288">
    <property type="entry name" value="GHMP_kinases_N"/>
    <property type="match status" value="1"/>
</dbReference>
<name>A0AAP2W694_9EURY</name>
<evidence type="ECO:0000256" key="2">
    <source>
        <dbReference type="PIRNR" id="PIRNR004884"/>
    </source>
</evidence>